<proteinExistence type="predicted"/>
<dbReference type="EMBL" id="LOJF01000001">
    <property type="protein sequence ID" value="KUH59345.1"/>
    <property type="molecule type" value="Genomic_DNA"/>
</dbReference>
<name>A0A100YX73_TRASO</name>
<keyword evidence="1" id="KW-1133">Transmembrane helix</keyword>
<feature type="transmembrane region" description="Helical" evidence="1">
    <location>
        <begin position="50"/>
        <end position="68"/>
    </location>
</feature>
<accession>A0A100YX73</accession>
<keyword evidence="1" id="KW-0472">Membrane</keyword>
<reference evidence="2 3" key="1">
    <citation type="submission" date="2015-12" db="EMBL/GenBank/DDBJ databases">
        <title>Draft Genome Sequence of Olsenella scatoligenes SK9K4T; a Producer of 3-Methylindole- (skatole) and 4-Methylphenol- (p-cresol) Isolated from Pig Feces.</title>
        <authorList>
            <person name="Li X."/>
            <person name="Borg B."/>
            <person name="Canibe N."/>
        </authorList>
    </citation>
    <scope>NUCLEOTIDE SEQUENCE [LARGE SCALE GENOMIC DNA]</scope>
    <source>
        <strain evidence="2 3">SK9K4</strain>
    </source>
</reference>
<comment type="caution">
    <text evidence="2">The sequence shown here is derived from an EMBL/GenBank/DDBJ whole genome shotgun (WGS) entry which is preliminary data.</text>
</comment>
<sequence length="69" mass="8076">MVAGAGFEPTTFWVMNESSWRLHKFSLVYLVWIHCVEQAFCVFSRLQRSVGVCFFCISNLVLVVIWWSL</sequence>
<protein>
    <submittedName>
        <fullName evidence="2">Uncharacterized protein</fullName>
    </submittedName>
</protein>
<feature type="transmembrane region" description="Helical" evidence="1">
    <location>
        <begin position="25"/>
        <end position="43"/>
    </location>
</feature>
<organism evidence="2 3">
    <name type="scientific">Tractidigestivibacter scatoligenes</name>
    <name type="common">Olsenella scatoligenes</name>
    <dbReference type="NCBI Taxonomy" id="1299998"/>
    <lineage>
        <taxon>Bacteria</taxon>
        <taxon>Bacillati</taxon>
        <taxon>Actinomycetota</taxon>
        <taxon>Coriobacteriia</taxon>
        <taxon>Coriobacteriales</taxon>
        <taxon>Atopobiaceae</taxon>
        <taxon>Tractidigestivibacter</taxon>
    </lineage>
</organism>
<evidence type="ECO:0000256" key="1">
    <source>
        <dbReference type="SAM" id="Phobius"/>
    </source>
</evidence>
<evidence type="ECO:0000313" key="2">
    <source>
        <dbReference type="EMBL" id="KUH59345.1"/>
    </source>
</evidence>
<dbReference type="Proteomes" id="UP000054078">
    <property type="component" value="Unassembled WGS sequence"/>
</dbReference>
<keyword evidence="1" id="KW-0812">Transmembrane</keyword>
<keyword evidence="3" id="KW-1185">Reference proteome</keyword>
<dbReference type="AlphaFoldDB" id="A0A100YX73"/>
<gene>
    <name evidence="2" type="ORF">AUL39_03220</name>
</gene>
<evidence type="ECO:0000313" key="3">
    <source>
        <dbReference type="Proteomes" id="UP000054078"/>
    </source>
</evidence>
<dbReference type="STRING" id="1299998.AUL39_03220"/>